<name>A0A344PLS0_9RHOB</name>
<evidence type="ECO:0000256" key="3">
    <source>
        <dbReference type="SAM" id="MobiDB-lite"/>
    </source>
</evidence>
<dbReference type="OrthoDB" id="9815217at2"/>
<accession>A0A344PLS0</accession>
<dbReference type="Gene3D" id="3.30.1330.60">
    <property type="entry name" value="OmpA-like domain"/>
    <property type="match status" value="1"/>
</dbReference>
<dbReference type="InterPro" id="IPR006665">
    <property type="entry name" value="OmpA-like"/>
</dbReference>
<dbReference type="EMBL" id="CP030918">
    <property type="protein sequence ID" value="AXC50325.1"/>
    <property type="molecule type" value="Genomic_DNA"/>
</dbReference>
<dbReference type="AlphaFoldDB" id="A0A344PLS0"/>
<dbReference type="Pfam" id="PF00691">
    <property type="entry name" value="OmpA"/>
    <property type="match status" value="1"/>
</dbReference>
<dbReference type="SUPFAM" id="SSF103088">
    <property type="entry name" value="OmpA-like"/>
    <property type="match status" value="1"/>
</dbReference>
<feature type="compositionally biased region" description="Basic and acidic residues" evidence="3">
    <location>
        <begin position="531"/>
        <end position="540"/>
    </location>
</feature>
<dbReference type="InterPro" id="IPR036737">
    <property type="entry name" value="OmpA-like_sf"/>
</dbReference>
<keyword evidence="2" id="KW-0175">Coiled coil</keyword>
<keyword evidence="1 4" id="KW-0472">Membrane</keyword>
<protein>
    <submittedName>
        <fullName evidence="6">Peptidoglycan -binding protein</fullName>
    </submittedName>
</protein>
<organism evidence="6 7">
    <name type="scientific">Paracoccus suum</name>
    <dbReference type="NCBI Taxonomy" id="2259340"/>
    <lineage>
        <taxon>Bacteria</taxon>
        <taxon>Pseudomonadati</taxon>
        <taxon>Pseudomonadota</taxon>
        <taxon>Alphaproteobacteria</taxon>
        <taxon>Rhodobacterales</taxon>
        <taxon>Paracoccaceae</taxon>
        <taxon>Paracoccus</taxon>
    </lineage>
</organism>
<evidence type="ECO:0000256" key="2">
    <source>
        <dbReference type="SAM" id="Coils"/>
    </source>
</evidence>
<evidence type="ECO:0000256" key="4">
    <source>
        <dbReference type="SAM" id="Phobius"/>
    </source>
</evidence>
<dbReference type="CDD" id="cd07185">
    <property type="entry name" value="OmpA_C-like"/>
    <property type="match status" value="1"/>
</dbReference>
<reference evidence="7" key="1">
    <citation type="submission" date="2018-07" db="EMBL/GenBank/DDBJ databases">
        <title>Genome sequencing of Paracoccus sp. SC2-6.</title>
        <authorList>
            <person name="Heo J."/>
            <person name="Kim S.-J."/>
            <person name="Kwon S.-W."/>
        </authorList>
    </citation>
    <scope>NUCLEOTIDE SEQUENCE [LARGE SCALE GENOMIC DNA]</scope>
    <source>
        <strain evidence="7">SC2-6</strain>
    </source>
</reference>
<dbReference type="PROSITE" id="PS51123">
    <property type="entry name" value="OMPA_2"/>
    <property type="match status" value="1"/>
</dbReference>
<sequence>MALGRRGGRFETNIWPGFVDAMTGLVLVIMFVLTIVMVVQGVMRDQLSTQDRRLGELGDQVAQLGQALGTAQGERDAAEAARAQAAGEALALSRDLALRSEDLAGARARVTDAEAQIATLIAARAADKAAAEAREQQLTARSTAAEGRASAAELAVASARAEIDDKTAAARLDAARAEALEALIADLRAKGNASTTALDEARTKLSEAEAARLTDAAAAEALRAKLGQSQAEMSAMSLALEESRKRAEDTLTLLAAADAAKEDARAEGLSEAQRQAALLKIANDKLAGQEALSAEGARKVAALNAQVAALNRQLAQLQGVLQSGGEAQAAAELKVADLGRQLNAALLNAAEGEKAKAALQAERAAKADAEAKLAAERAATAEAKAQDLTRYRSEFFGRLSAILAGRQGVKVVGDRFVFSSDVVFPAAEATLSAEGRAQIAQVTAQLKEIAAEIPPEVDWILRVDGHTDNTPLSGQGQFADNWALSQARALAVVRYMVDDLGFPPDRLAAAGFGEFRPAEPGDTPEARAANRRIELKLTER</sequence>
<dbReference type="RefSeq" id="WP_114076642.1">
    <property type="nucleotide sequence ID" value="NZ_CP030918.1"/>
</dbReference>
<keyword evidence="4" id="KW-0812">Transmembrane</keyword>
<feature type="domain" description="OmpA-like" evidence="5">
    <location>
        <begin position="412"/>
        <end position="540"/>
    </location>
</feature>
<proteinExistence type="predicted"/>
<dbReference type="PANTHER" id="PTHR30329">
    <property type="entry name" value="STATOR ELEMENT OF FLAGELLAR MOTOR COMPLEX"/>
    <property type="match status" value="1"/>
</dbReference>
<evidence type="ECO:0000313" key="6">
    <source>
        <dbReference type="EMBL" id="AXC50325.1"/>
    </source>
</evidence>
<gene>
    <name evidence="6" type="ORF">DRW48_12030</name>
</gene>
<evidence type="ECO:0000256" key="1">
    <source>
        <dbReference type="PROSITE-ProRule" id="PRU00473"/>
    </source>
</evidence>
<evidence type="ECO:0000313" key="7">
    <source>
        <dbReference type="Proteomes" id="UP000252023"/>
    </source>
</evidence>
<dbReference type="KEGG" id="pars:DRW48_12030"/>
<keyword evidence="4" id="KW-1133">Transmembrane helix</keyword>
<dbReference type="PANTHER" id="PTHR30329:SF21">
    <property type="entry name" value="LIPOPROTEIN YIAD-RELATED"/>
    <property type="match status" value="1"/>
</dbReference>
<feature type="region of interest" description="Disordered" evidence="3">
    <location>
        <begin position="517"/>
        <end position="540"/>
    </location>
</feature>
<dbReference type="NCBIfam" id="NF006542">
    <property type="entry name" value="PRK09039.1-1"/>
    <property type="match status" value="2"/>
</dbReference>
<feature type="coiled-coil region" evidence="2">
    <location>
        <begin position="269"/>
        <end position="320"/>
    </location>
</feature>
<evidence type="ECO:0000259" key="5">
    <source>
        <dbReference type="PROSITE" id="PS51123"/>
    </source>
</evidence>
<dbReference type="Proteomes" id="UP000252023">
    <property type="component" value="Chromosome"/>
</dbReference>
<keyword evidence="7" id="KW-1185">Reference proteome</keyword>
<dbReference type="GO" id="GO:0016020">
    <property type="term" value="C:membrane"/>
    <property type="evidence" value="ECO:0007669"/>
    <property type="project" value="UniProtKB-UniRule"/>
</dbReference>
<feature type="coiled-coil region" evidence="2">
    <location>
        <begin position="347"/>
        <end position="386"/>
    </location>
</feature>
<feature type="transmembrane region" description="Helical" evidence="4">
    <location>
        <begin position="21"/>
        <end position="43"/>
    </location>
</feature>
<dbReference type="InterPro" id="IPR050330">
    <property type="entry name" value="Bact_OuterMem_StrucFunc"/>
</dbReference>